<dbReference type="Pfam" id="PF00583">
    <property type="entry name" value="Acetyltransf_1"/>
    <property type="match status" value="1"/>
</dbReference>
<feature type="domain" description="N-acetyltransferase" evidence="1">
    <location>
        <begin position="3"/>
        <end position="161"/>
    </location>
</feature>
<dbReference type="GO" id="GO:0016747">
    <property type="term" value="F:acyltransferase activity, transferring groups other than amino-acyl groups"/>
    <property type="evidence" value="ECO:0007669"/>
    <property type="project" value="InterPro"/>
</dbReference>
<dbReference type="InterPro" id="IPR016181">
    <property type="entry name" value="Acyl_CoA_acyltransferase"/>
</dbReference>
<keyword evidence="3" id="KW-1185">Reference proteome</keyword>
<dbReference type="EMBL" id="FOOU01000004">
    <property type="protein sequence ID" value="SFG24113.1"/>
    <property type="molecule type" value="Genomic_DNA"/>
</dbReference>
<proteinExistence type="predicted"/>
<accession>A0A1I2Q8Y0</accession>
<dbReference type="CDD" id="cd04301">
    <property type="entry name" value="NAT_SF"/>
    <property type="match status" value="1"/>
</dbReference>
<gene>
    <name evidence="2" type="ORF">SAMN05216175_104270</name>
</gene>
<evidence type="ECO:0000313" key="3">
    <source>
        <dbReference type="Proteomes" id="UP000198623"/>
    </source>
</evidence>
<dbReference type="STRING" id="1045558.SAMN05216175_104270"/>
<dbReference type="RefSeq" id="WP_177201121.1">
    <property type="nucleotide sequence ID" value="NZ_FOOU01000004.1"/>
</dbReference>
<name>A0A1I2Q8Y0_9GAMM</name>
<reference evidence="3" key="1">
    <citation type="submission" date="2016-10" db="EMBL/GenBank/DDBJ databases">
        <authorList>
            <person name="Varghese N."/>
            <person name="Submissions S."/>
        </authorList>
    </citation>
    <scope>NUCLEOTIDE SEQUENCE [LARGE SCALE GENOMIC DNA]</scope>
    <source>
        <strain evidence="3">CGMCC 1.10971</strain>
    </source>
</reference>
<keyword evidence="2" id="KW-0808">Transferase</keyword>
<evidence type="ECO:0000259" key="1">
    <source>
        <dbReference type="PROSITE" id="PS51186"/>
    </source>
</evidence>
<dbReference type="Proteomes" id="UP000198623">
    <property type="component" value="Unassembled WGS sequence"/>
</dbReference>
<sequence>MQIEVKLPNDCELAELNYFEKIVVEAGEVQAAGFRNLMLGAHRLIFLKVDGELAATGAIKVPRDTYQKGVFEKAGVSELLSKYKYEAGWIFVSKSHRRKGFSTQIVNALIEEISSHGCYATTRSDNLGMHKIFTRTNFEKLGDDYQSGNGDYNLGLFGISS</sequence>
<protein>
    <submittedName>
        <fullName evidence="2">Acetyltransferase (GNAT) family protein</fullName>
    </submittedName>
</protein>
<dbReference type="InterPro" id="IPR000182">
    <property type="entry name" value="GNAT_dom"/>
</dbReference>
<organism evidence="2 3">
    <name type="scientific">Neptunomonas qingdaonensis</name>
    <dbReference type="NCBI Taxonomy" id="1045558"/>
    <lineage>
        <taxon>Bacteria</taxon>
        <taxon>Pseudomonadati</taxon>
        <taxon>Pseudomonadota</taxon>
        <taxon>Gammaproteobacteria</taxon>
        <taxon>Oceanospirillales</taxon>
        <taxon>Oceanospirillaceae</taxon>
        <taxon>Neptunomonas</taxon>
    </lineage>
</organism>
<dbReference type="SUPFAM" id="SSF55729">
    <property type="entry name" value="Acyl-CoA N-acyltransferases (Nat)"/>
    <property type="match status" value="1"/>
</dbReference>
<dbReference type="PROSITE" id="PS51186">
    <property type="entry name" value="GNAT"/>
    <property type="match status" value="1"/>
</dbReference>
<dbReference type="AlphaFoldDB" id="A0A1I2Q8Y0"/>
<dbReference type="Gene3D" id="3.40.630.30">
    <property type="match status" value="1"/>
</dbReference>
<evidence type="ECO:0000313" key="2">
    <source>
        <dbReference type="EMBL" id="SFG24113.1"/>
    </source>
</evidence>